<evidence type="ECO:0000256" key="1">
    <source>
        <dbReference type="ARBA" id="ARBA00010062"/>
    </source>
</evidence>
<dbReference type="InterPro" id="IPR028082">
    <property type="entry name" value="Peripla_BP_I"/>
</dbReference>
<evidence type="ECO:0000313" key="5">
    <source>
        <dbReference type="EMBL" id="MRD47206.1"/>
    </source>
</evidence>
<dbReference type="Gene3D" id="3.40.50.2300">
    <property type="match status" value="2"/>
</dbReference>
<evidence type="ECO:0000256" key="3">
    <source>
        <dbReference type="SAM" id="SignalP"/>
    </source>
</evidence>
<sequence>MKLIRSLTQTAMVAALALAGVASSAAEEGVTKTSVVVGQSVAMTGPGSALAAPFHQGAKLYFDKVNAQGGINGRKIELVALDDKGNPATTEANTKKLLDQGVLALFGYYGSPQLTRAYALIKDTDVILFAPMSAADEFRGANYANVYSMRPGYAEESAAITKHAETLGARKLAIVHATDGESMSALDSAKRTMSSLGANLVSESAVNTGNVAGAVDKALVAKPESVLVISDANGAAAIVRDIRAKGFRGPVYGFSNAGESLLAEELGPAGAGVVVVRVVPKSENPKAAVVREMVADAQAAKLGKPNVYMVEGYLAARTFAEALRRMPKEPTRARLKKAIEGLDNVNLGGFRVHFADDRSGSKLVELSLIDSQGKVRE</sequence>
<accession>A0A844B741</accession>
<dbReference type="CDD" id="cd06326">
    <property type="entry name" value="PBP1_ABC_ligand_binding-like"/>
    <property type="match status" value="1"/>
</dbReference>
<organism evidence="5 6">
    <name type="scientific">Caenimonas koreensis DSM 17982</name>
    <dbReference type="NCBI Taxonomy" id="1121255"/>
    <lineage>
        <taxon>Bacteria</taxon>
        <taxon>Pseudomonadati</taxon>
        <taxon>Pseudomonadota</taxon>
        <taxon>Betaproteobacteria</taxon>
        <taxon>Burkholderiales</taxon>
        <taxon>Comamonadaceae</taxon>
        <taxon>Caenimonas</taxon>
    </lineage>
</organism>
<evidence type="ECO:0000256" key="2">
    <source>
        <dbReference type="ARBA" id="ARBA00022729"/>
    </source>
</evidence>
<feature type="domain" description="Leucine-binding protein" evidence="4">
    <location>
        <begin position="35"/>
        <end position="356"/>
    </location>
</feature>
<name>A0A844B741_9BURK</name>
<dbReference type="SUPFAM" id="SSF53822">
    <property type="entry name" value="Periplasmic binding protein-like I"/>
    <property type="match status" value="1"/>
</dbReference>
<protein>
    <submittedName>
        <fullName evidence="5">ABC transporter substrate-binding protein</fullName>
    </submittedName>
</protein>
<evidence type="ECO:0000313" key="6">
    <source>
        <dbReference type="Proteomes" id="UP000487350"/>
    </source>
</evidence>
<feature type="signal peptide" evidence="3">
    <location>
        <begin position="1"/>
        <end position="25"/>
    </location>
</feature>
<comment type="similarity">
    <text evidence="1">Belongs to the leucine-binding protein family.</text>
</comment>
<dbReference type="EMBL" id="WJBU01000006">
    <property type="protein sequence ID" value="MRD47206.1"/>
    <property type="molecule type" value="Genomic_DNA"/>
</dbReference>
<comment type="caution">
    <text evidence="5">The sequence shown here is derived from an EMBL/GenBank/DDBJ whole genome shotgun (WGS) entry which is preliminary data.</text>
</comment>
<evidence type="ECO:0000259" key="4">
    <source>
        <dbReference type="Pfam" id="PF13458"/>
    </source>
</evidence>
<dbReference type="Pfam" id="PF13458">
    <property type="entry name" value="Peripla_BP_6"/>
    <property type="match status" value="1"/>
</dbReference>
<proteinExistence type="inferred from homology"/>
<dbReference type="PANTHER" id="PTHR47235">
    <property type="entry name" value="BLR6548 PROTEIN"/>
    <property type="match status" value="1"/>
</dbReference>
<dbReference type="InterPro" id="IPR028081">
    <property type="entry name" value="Leu-bd"/>
</dbReference>
<reference evidence="5 6" key="1">
    <citation type="submission" date="2019-11" db="EMBL/GenBank/DDBJ databases">
        <title>Caenimonas koreensis gen. nov., sp. nov., isolated from activated sludge.</title>
        <authorList>
            <person name="Seung H.R."/>
        </authorList>
    </citation>
    <scope>NUCLEOTIDE SEQUENCE [LARGE SCALE GENOMIC DNA]</scope>
    <source>
        <strain evidence="5 6">EMB320</strain>
    </source>
</reference>
<gene>
    <name evidence="5" type="ORF">GHT07_07940</name>
</gene>
<dbReference type="AlphaFoldDB" id="A0A844B741"/>
<dbReference type="Proteomes" id="UP000487350">
    <property type="component" value="Unassembled WGS sequence"/>
</dbReference>
<dbReference type="OrthoDB" id="9777352at2"/>
<dbReference type="RefSeq" id="WP_153584526.1">
    <property type="nucleotide sequence ID" value="NZ_WJBU01000006.1"/>
</dbReference>
<dbReference type="PANTHER" id="PTHR47235:SF1">
    <property type="entry name" value="BLR6548 PROTEIN"/>
    <property type="match status" value="1"/>
</dbReference>
<keyword evidence="6" id="KW-1185">Reference proteome</keyword>
<keyword evidence="2 3" id="KW-0732">Signal</keyword>
<feature type="chain" id="PRO_5032659658" evidence="3">
    <location>
        <begin position="26"/>
        <end position="377"/>
    </location>
</feature>